<keyword evidence="7" id="KW-0862">Zinc</keyword>
<proteinExistence type="inferred from homology"/>
<evidence type="ECO:0000256" key="11">
    <source>
        <dbReference type="ARBA" id="ARBA00023242"/>
    </source>
</evidence>
<feature type="domain" description="C2H2-type" evidence="14">
    <location>
        <begin position="411"/>
        <end position="441"/>
    </location>
</feature>
<feature type="region of interest" description="Disordered" evidence="13">
    <location>
        <begin position="634"/>
        <end position="711"/>
    </location>
</feature>
<evidence type="ECO:0000256" key="5">
    <source>
        <dbReference type="ARBA" id="ARBA00022737"/>
    </source>
</evidence>
<feature type="compositionally biased region" description="Polar residues" evidence="13">
    <location>
        <begin position="257"/>
        <end position="268"/>
    </location>
</feature>
<organism evidence="15 16">
    <name type="scientific">Henosepilachna vigintioctopunctata</name>
    <dbReference type="NCBI Taxonomy" id="420089"/>
    <lineage>
        <taxon>Eukaryota</taxon>
        <taxon>Metazoa</taxon>
        <taxon>Ecdysozoa</taxon>
        <taxon>Arthropoda</taxon>
        <taxon>Hexapoda</taxon>
        <taxon>Insecta</taxon>
        <taxon>Pterygota</taxon>
        <taxon>Neoptera</taxon>
        <taxon>Endopterygota</taxon>
        <taxon>Coleoptera</taxon>
        <taxon>Polyphaga</taxon>
        <taxon>Cucujiformia</taxon>
        <taxon>Coccinelloidea</taxon>
        <taxon>Coccinellidae</taxon>
        <taxon>Epilachninae</taxon>
        <taxon>Epilachnini</taxon>
        <taxon>Henosepilachna</taxon>
    </lineage>
</organism>
<dbReference type="FunFam" id="3.30.160.60:FF:000019">
    <property type="entry name" value="GLI family zinc finger 3"/>
    <property type="match status" value="1"/>
</dbReference>
<name>A0AAW1UCN9_9CUCU</name>
<dbReference type="GO" id="GO:0000122">
    <property type="term" value="P:negative regulation of transcription by RNA polymerase II"/>
    <property type="evidence" value="ECO:0007669"/>
    <property type="project" value="UniProtKB-ARBA"/>
</dbReference>
<keyword evidence="4" id="KW-0479">Metal-binding</keyword>
<dbReference type="GO" id="GO:0005634">
    <property type="term" value="C:nucleus"/>
    <property type="evidence" value="ECO:0007669"/>
    <property type="project" value="UniProtKB-SubCell"/>
</dbReference>
<evidence type="ECO:0000256" key="10">
    <source>
        <dbReference type="ARBA" id="ARBA00023163"/>
    </source>
</evidence>
<keyword evidence="3" id="KW-0217">Developmental protein</keyword>
<feature type="domain" description="C2H2-type" evidence="14">
    <location>
        <begin position="380"/>
        <end position="410"/>
    </location>
</feature>
<feature type="region of interest" description="Disordered" evidence="13">
    <location>
        <begin position="99"/>
        <end position="123"/>
    </location>
</feature>
<dbReference type="InterPro" id="IPR013087">
    <property type="entry name" value="Znf_C2H2_type"/>
</dbReference>
<dbReference type="FunFam" id="3.30.160.60:FF:000068">
    <property type="entry name" value="GLI family zinc finger 3"/>
    <property type="match status" value="1"/>
</dbReference>
<feature type="region of interest" description="Disordered" evidence="13">
    <location>
        <begin position="443"/>
        <end position="504"/>
    </location>
</feature>
<keyword evidence="8" id="KW-0805">Transcription regulation</keyword>
<dbReference type="PANTHER" id="PTHR45718">
    <property type="entry name" value="TRANSCRIPTIONAL ACTIVATOR CUBITUS INTERRUPTUS"/>
    <property type="match status" value="1"/>
</dbReference>
<feature type="compositionally biased region" description="Polar residues" evidence="13">
    <location>
        <begin position="233"/>
        <end position="245"/>
    </location>
</feature>
<keyword evidence="10" id="KW-0804">Transcription</keyword>
<keyword evidence="9" id="KW-0238">DNA-binding</keyword>
<feature type="region of interest" description="Disordered" evidence="13">
    <location>
        <begin position="1294"/>
        <end position="1319"/>
    </location>
</feature>
<keyword evidence="6 12" id="KW-0863">Zinc-finger</keyword>
<feature type="compositionally biased region" description="Polar residues" evidence="13">
    <location>
        <begin position="755"/>
        <end position="765"/>
    </location>
</feature>
<dbReference type="GO" id="GO:0007367">
    <property type="term" value="P:segment polarity determination"/>
    <property type="evidence" value="ECO:0007669"/>
    <property type="project" value="UniProtKB-KW"/>
</dbReference>
<dbReference type="EMBL" id="JARQZJ010000066">
    <property type="protein sequence ID" value="KAK9880789.1"/>
    <property type="molecule type" value="Genomic_DNA"/>
</dbReference>
<dbReference type="InterPro" id="IPR036236">
    <property type="entry name" value="Znf_C2H2_sf"/>
</dbReference>
<reference evidence="15 16" key="1">
    <citation type="submission" date="2023-03" db="EMBL/GenBank/DDBJ databases">
        <title>Genome insight into feeding habits of ladybird beetles.</title>
        <authorList>
            <person name="Li H.-S."/>
            <person name="Huang Y.-H."/>
            <person name="Pang H."/>
        </authorList>
    </citation>
    <scope>NUCLEOTIDE SEQUENCE [LARGE SCALE GENOMIC DNA]</scope>
    <source>
        <strain evidence="15">SYSU_2023b</strain>
        <tissue evidence="15">Whole body</tissue>
    </source>
</reference>
<keyword evidence="11" id="KW-0539">Nucleus</keyword>
<evidence type="ECO:0000256" key="4">
    <source>
        <dbReference type="ARBA" id="ARBA00022723"/>
    </source>
</evidence>
<evidence type="ECO:0000256" key="1">
    <source>
        <dbReference type="ARBA" id="ARBA00004123"/>
    </source>
</evidence>
<dbReference type="GO" id="GO:0000978">
    <property type="term" value="F:RNA polymerase II cis-regulatory region sequence-specific DNA binding"/>
    <property type="evidence" value="ECO:0007669"/>
    <property type="project" value="TreeGrafter"/>
</dbReference>
<dbReference type="GO" id="GO:0140297">
    <property type="term" value="F:DNA-binding transcription factor binding"/>
    <property type="evidence" value="ECO:0007669"/>
    <property type="project" value="UniProtKB-ARBA"/>
</dbReference>
<feature type="region of interest" description="Disordered" evidence="13">
    <location>
        <begin position="755"/>
        <end position="794"/>
    </location>
</feature>
<dbReference type="GO" id="GO:0000981">
    <property type="term" value="F:DNA-binding transcription factor activity, RNA polymerase II-specific"/>
    <property type="evidence" value="ECO:0007669"/>
    <property type="project" value="TreeGrafter"/>
</dbReference>
<feature type="compositionally biased region" description="Polar residues" evidence="13">
    <location>
        <begin position="660"/>
        <end position="669"/>
    </location>
</feature>
<feature type="region of interest" description="Disordered" evidence="13">
    <location>
        <begin position="221"/>
        <end position="268"/>
    </location>
</feature>
<dbReference type="Pfam" id="PF23561">
    <property type="entry name" value="zf-C2H2_15"/>
    <property type="match status" value="1"/>
</dbReference>
<dbReference type="Pfam" id="PF00096">
    <property type="entry name" value="zf-C2H2"/>
    <property type="match status" value="2"/>
</dbReference>
<feature type="compositionally biased region" description="Basic and acidic residues" evidence="13">
    <location>
        <begin position="766"/>
        <end position="782"/>
    </location>
</feature>
<evidence type="ECO:0000313" key="15">
    <source>
        <dbReference type="EMBL" id="KAK9880789.1"/>
    </source>
</evidence>
<gene>
    <name evidence="15" type="ORF">WA026_013118</name>
</gene>
<keyword evidence="3" id="KW-0709">Segmentation polarity protein</keyword>
<dbReference type="Gene3D" id="3.30.160.60">
    <property type="entry name" value="Classic Zinc Finger"/>
    <property type="match status" value="5"/>
</dbReference>
<feature type="compositionally biased region" description="Polar residues" evidence="13">
    <location>
        <begin position="685"/>
        <end position="701"/>
    </location>
</feature>
<evidence type="ECO:0000256" key="2">
    <source>
        <dbReference type="ARBA" id="ARBA00010831"/>
    </source>
</evidence>
<evidence type="ECO:0000256" key="9">
    <source>
        <dbReference type="ARBA" id="ARBA00023125"/>
    </source>
</evidence>
<dbReference type="Proteomes" id="UP001431783">
    <property type="component" value="Unassembled WGS sequence"/>
</dbReference>
<evidence type="ECO:0000256" key="8">
    <source>
        <dbReference type="ARBA" id="ARBA00023015"/>
    </source>
</evidence>
<sequence>MIILTFIGPSITMIVIRQVKFNIKVSGGPGGGFQLLGRDFHPAYRLPPHMEYLYSLQHSTANSIHGLGLSSEYLSTRGLTELHPSSTLTSAEFPFSIDGSRLNSPRPGSLRQSRKRALSSSPYSDSFDINSMIRFSPNSLASIVNGSRSSSASGSYGHLSAGALSPALSMHHGMHLQQIQAHLMRSAGSLLPLPPTAPAPHPMYSLGHHPLHISSSHSNIKTDLTEHRKKSDTSTLVDVESLSSTRKAKIKKEPPNGSMQCGSTVDNVNDQMDLKDEPGDFIETNCYWKDCGIEFTTQDELVKHINNGHIHANKKSFVCRWDGCSRAEKPFKAQYMLVVHMRRHTGEKPHKCTFEGCVKAYSRLENLKTHLRSHTGEKPYTCEYPGCSKAFSNASDRAKHQNRTHSNEKPYVCKAPGCTKRYTDPSSLRKHVKTVHGAEFYANKKHKGVEGSSDDGPAGLDSSPRSEDMQSHKTASLSSPSIKSESDVNSPGQQQGSPLGITQLTHNCHDDFSNDITSTIQNSSGAIDEPSWPYEAEDLEIDDLPVILRAMVGITSDRGGVAVSERSPRARMKSRIQVKPPMSPMLPPQRKNIGITDLNKRITDLKVESGISPQIQSKSPFTEIQQRLHLGNTQTQIRRDSNSTVSSYYGSMRSADMSRKSSLTSQGSIMRQGMGPSSFYDPISAGTSRRSSQLSTNTNGGTCVPPSPPSQLLAGQLQRLQNSCNKLTNNLVLQTQNASLQQTAAQQSWLSNLDNLTSSKTTSSTEGRRMSEPCHTMTDRRSPPPRPSSVTLSPLKSSVSLADFHPNQAVVLDEVGEGEMVENKLVIPDEMVHYLNQVADTQNGSDFNPAMSWSETIQKSIPSPSQMLSSPTNLNQIIPASPSNINQLLPSPQNPNMSPPSINQFIHSPVSLNQMIPSPGNTNMNQMLPSPSANLNSVISSPNLNQVIPSPASNLNQISSPMSNLNHMVASPQSVNQVVPSPGYNNIQNPLMSPVQNANRMVMSPPTMDQIMPSPRHCSSQSIVSMNNQNHINQANDSHPLMVPRQQMMSQNMQVNSDQQIGQNYCYSQGMGNHSYCSNMQHRHGNNWTNRTTGIMQNQLCHQMSITHPNNHHNICSQTHQYMNQCHQTEMSSTNNFNMAMRVQENMNPCANHNSQMCNQNAYMQNKCQNEASNYSCNRSSNIYQPLRSPTYHSCASNLNKPPSSPSMTALSPMELANPVQQGFIARPKCNHFQSNCYQPPPYLCAPNTQNVIPQNQMCNNCNCQRKQNYQQKCFDDRSTNSEIQCKDISQSQMSPGIVSHNQPKETQSNHLNTNTNNSIQPMRMRQDTYQRTLEYVQNCQSWVGNSERVTSSTHPLAKTKGEETCSNMVVNDMTSSLSSLLEENRYLQMIQ</sequence>
<dbReference type="SUPFAM" id="SSF57667">
    <property type="entry name" value="beta-beta-alpha zinc fingers"/>
    <property type="match status" value="4"/>
</dbReference>
<evidence type="ECO:0000256" key="6">
    <source>
        <dbReference type="ARBA" id="ARBA00022771"/>
    </source>
</evidence>
<feature type="compositionally biased region" description="Polar residues" evidence="13">
    <location>
        <begin position="634"/>
        <end position="649"/>
    </location>
</feature>
<dbReference type="PROSITE" id="PS50157">
    <property type="entry name" value="ZINC_FINGER_C2H2_2"/>
    <property type="match status" value="5"/>
</dbReference>
<protein>
    <recommendedName>
        <fullName evidence="14">C2H2-type domain-containing protein</fullName>
    </recommendedName>
</protein>
<comment type="similarity">
    <text evidence="2">Belongs to the GLI C2H2-type zinc-finger protein family.</text>
</comment>
<feature type="domain" description="C2H2-type" evidence="14">
    <location>
        <begin position="284"/>
        <end position="316"/>
    </location>
</feature>
<feature type="compositionally biased region" description="Basic and acidic residues" evidence="13">
    <location>
        <begin position="223"/>
        <end position="232"/>
    </location>
</feature>
<dbReference type="PANTHER" id="PTHR45718:SF4">
    <property type="entry name" value="TRANSCRIPTIONAL ACTIVATOR CUBITUS INTERRUPTUS"/>
    <property type="match status" value="1"/>
</dbReference>
<evidence type="ECO:0000256" key="13">
    <source>
        <dbReference type="SAM" id="MobiDB-lite"/>
    </source>
</evidence>
<dbReference type="GO" id="GO:0008270">
    <property type="term" value="F:zinc ion binding"/>
    <property type="evidence" value="ECO:0007669"/>
    <property type="project" value="UniProtKB-KW"/>
</dbReference>
<dbReference type="FunFam" id="3.30.160.60:FF:000048">
    <property type="entry name" value="GLI family zinc finger 3"/>
    <property type="match status" value="1"/>
</dbReference>
<dbReference type="PROSITE" id="PS00028">
    <property type="entry name" value="ZINC_FINGER_C2H2_1"/>
    <property type="match status" value="4"/>
</dbReference>
<feature type="compositionally biased region" description="Polar residues" evidence="13">
    <location>
        <begin position="472"/>
        <end position="504"/>
    </location>
</feature>
<dbReference type="FunFam" id="3.30.160.60:FF:000031">
    <property type="entry name" value="GLI family zinc finger 3"/>
    <property type="match status" value="1"/>
</dbReference>
<keyword evidence="16" id="KW-1185">Reference proteome</keyword>
<dbReference type="FunFam" id="3.30.160.60:FF:000036">
    <property type="entry name" value="GLI family zinc finger 3"/>
    <property type="match status" value="1"/>
</dbReference>
<accession>A0AAW1UCN9</accession>
<comment type="caution">
    <text evidence="15">The sequence shown here is derived from an EMBL/GenBank/DDBJ whole genome shotgun (WGS) entry which is preliminary data.</text>
</comment>
<dbReference type="InterPro" id="IPR043359">
    <property type="entry name" value="GLI-like"/>
</dbReference>
<evidence type="ECO:0000256" key="12">
    <source>
        <dbReference type="PROSITE-ProRule" id="PRU00042"/>
    </source>
</evidence>
<feature type="domain" description="C2H2-type" evidence="14">
    <location>
        <begin position="317"/>
        <end position="349"/>
    </location>
</feature>
<keyword evidence="5" id="KW-0677">Repeat</keyword>
<evidence type="ECO:0000313" key="16">
    <source>
        <dbReference type="Proteomes" id="UP001431783"/>
    </source>
</evidence>
<evidence type="ECO:0000256" key="7">
    <source>
        <dbReference type="ARBA" id="ARBA00022833"/>
    </source>
</evidence>
<evidence type="ECO:0000259" key="14">
    <source>
        <dbReference type="PROSITE" id="PS50157"/>
    </source>
</evidence>
<dbReference type="SMART" id="SM00355">
    <property type="entry name" value="ZnF_C2H2"/>
    <property type="match status" value="5"/>
</dbReference>
<evidence type="ECO:0000256" key="3">
    <source>
        <dbReference type="ARBA" id="ARBA00022716"/>
    </source>
</evidence>
<dbReference type="InterPro" id="IPR056436">
    <property type="entry name" value="Znf-C2H2_ZIC1-5/GLI1-3-like"/>
</dbReference>
<comment type="subcellular location">
    <subcellularLocation>
        <location evidence="1">Nucleus</location>
    </subcellularLocation>
</comment>
<feature type="domain" description="C2H2-type" evidence="14">
    <location>
        <begin position="350"/>
        <end position="379"/>
    </location>
</feature>